<dbReference type="SUPFAM" id="SSF53067">
    <property type="entry name" value="Actin-like ATPase domain"/>
    <property type="match status" value="2"/>
</dbReference>
<dbReference type="CDD" id="cd07802">
    <property type="entry name" value="ASKHA_NBD_FGGY_EcLyxK-like"/>
    <property type="match status" value="1"/>
</dbReference>
<evidence type="ECO:0000256" key="2">
    <source>
        <dbReference type="ARBA" id="ARBA00022679"/>
    </source>
</evidence>
<evidence type="ECO:0000259" key="6">
    <source>
        <dbReference type="Pfam" id="PF02782"/>
    </source>
</evidence>
<organism evidence="7 8">
    <name type="scientific">Halanaerobium saccharolyticum subsp. saccharolyticum DSM 6643</name>
    <dbReference type="NCBI Taxonomy" id="1293054"/>
    <lineage>
        <taxon>Bacteria</taxon>
        <taxon>Bacillati</taxon>
        <taxon>Bacillota</taxon>
        <taxon>Clostridia</taxon>
        <taxon>Halanaerobiales</taxon>
        <taxon>Halanaerobiaceae</taxon>
        <taxon>Halanaerobium</taxon>
    </lineage>
</organism>
<comment type="similarity">
    <text evidence="1 4">Belongs to the FGGY kinase family.</text>
</comment>
<dbReference type="InterPro" id="IPR018485">
    <property type="entry name" value="FGGY_C"/>
</dbReference>
<gene>
    <name evidence="7" type="ORF">HSACCH_00890</name>
</gene>
<dbReference type="PANTHER" id="PTHR43095">
    <property type="entry name" value="SUGAR KINASE"/>
    <property type="match status" value="1"/>
</dbReference>
<dbReference type="PANTHER" id="PTHR43095:SF3">
    <property type="entry name" value="L-XYLULOSE_3-KETO-L-GULONATE KINASE"/>
    <property type="match status" value="1"/>
</dbReference>
<keyword evidence="2 4" id="KW-0808">Transferase</keyword>
<name>M5DZQ8_9FIRM</name>
<evidence type="ECO:0000313" key="7">
    <source>
        <dbReference type="EMBL" id="CCU78751.1"/>
    </source>
</evidence>
<dbReference type="RefSeq" id="WP_005488161.1">
    <property type="nucleotide sequence ID" value="NZ_CAUI01000005.1"/>
</dbReference>
<dbReference type="PIRSF" id="PIRSF000538">
    <property type="entry name" value="GlpK"/>
    <property type="match status" value="1"/>
</dbReference>
<dbReference type="EC" id="2.7.1.17" evidence="7"/>
<evidence type="ECO:0000256" key="4">
    <source>
        <dbReference type="RuleBase" id="RU003733"/>
    </source>
</evidence>
<evidence type="ECO:0000256" key="3">
    <source>
        <dbReference type="ARBA" id="ARBA00022777"/>
    </source>
</evidence>
<evidence type="ECO:0000259" key="5">
    <source>
        <dbReference type="Pfam" id="PF00370"/>
    </source>
</evidence>
<dbReference type="InterPro" id="IPR018484">
    <property type="entry name" value="FGGY_N"/>
</dbReference>
<dbReference type="Pfam" id="PF02782">
    <property type="entry name" value="FGGY_C"/>
    <property type="match status" value="1"/>
</dbReference>
<protein>
    <submittedName>
        <fullName evidence="7">Xylulose kinase</fullName>
        <ecNumber evidence="7">2.7.1.17</ecNumber>
    </submittedName>
</protein>
<evidence type="ECO:0000313" key="8">
    <source>
        <dbReference type="Proteomes" id="UP000012063"/>
    </source>
</evidence>
<proteinExistence type="inferred from homology"/>
<dbReference type="Pfam" id="PF00370">
    <property type="entry name" value="FGGY_N"/>
    <property type="match status" value="1"/>
</dbReference>
<dbReference type="InParanoid" id="M5DZQ8"/>
<dbReference type="STRING" id="1293054.HSACCH_00890"/>
<feature type="domain" description="Carbohydrate kinase FGGY N-terminal" evidence="5">
    <location>
        <begin position="6"/>
        <end position="251"/>
    </location>
</feature>
<dbReference type="OrthoDB" id="9805576at2"/>
<keyword evidence="8" id="KW-1185">Reference proteome</keyword>
<dbReference type="InterPro" id="IPR018483">
    <property type="entry name" value="Carb_kinase_FGGY_CS"/>
</dbReference>
<evidence type="ECO:0000256" key="1">
    <source>
        <dbReference type="ARBA" id="ARBA00009156"/>
    </source>
</evidence>
<dbReference type="InterPro" id="IPR050406">
    <property type="entry name" value="FGGY_Carb_Kinase"/>
</dbReference>
<dbReference type="Proteomes" id="UP000012063">
    <property type="component" value="Unassembled WGS sequence"/>
</dbReference>
<dbReference type="GO" id="GO:0004856">
    <property type="term" value="F:D-xylulokinase activity"/>
    <property type="evidence" value="ECO:0007669"/>
    <property type="project" value="UniProtKB-EC"/>
</dbReference>
<accession>M5DZQ8</accession>
<dbReference type="eggNOG" id="COG1070">
    <property type="taxonomic scope" value="Bacteria"/>
</dbReference>
<reference evidence="8" key="1">
    <citation type="journal article" date="2013" name="Genome Announc.">
        <title>Genome Sequence of Halanaerobium saccharolyticum subsp. saccharolyticum Strain DSM 6643T, a Halophilic Hydrogen-Producing Bacterium.</title>
        <authorList>
            <person name="Kivisto A."/>
            <person name="Larjo A."/>
            <person name="Ciranna A."/>
            <person name="Santala V."/>
            <person name="Roos C."/>
            <person name="Karp M."/>
        </authorList>
    </citation>
    <scope>NUCLEOTIDE SEQUENCE [LARGE SCALE GENOMIC DNA]</scope>
    <source>
        <strain evidence="8">DSM 6643</strain>
    </source>
</reference>
<sequence length="516" mass="57337">MKNNLLLGIDAGTTKIKTTIYDENGNIVSKNEEKNQLIDYGDGRVEQDMDLLWDKVARCINNLLKNNNIDASNIKAIGLSGQGEGCWLVDELGNPSGNAILWSDSRAQIVSENIANDKKLLSLYRKSTGSFPFAGAQIIILKWLAANRPKLLKKSKHLFFAKDWLRFKLTGEAAIEYTDASTSIIDLSEKKIASKLFKELQIDDHLRLLPQLKKSDQIAGYINKKSAVETGLSEGTPVIAGLMDIVATALGTGAVSKNDCCTILGTTCCNEIVTNKFDPKEKSVSGYEIHALNKNYLNVMATMSGTPNLDWFLDKFMEDIVEKSRKENFDLFNFLEEKMKNIEPGSGGIIYHPYISPSGERAPFSDKNACSQFFGLSTKATRFHLLRAVYEGVAYSIRDCLDNSPQVKKIYLTGGGAKSKFWAQIISDVSGKVVYRVEDPDPASRGTALLAGLAVGVYSDINSVIEKVNNINEKLVPNLEKHKLYSKLYKIYLKSRKLNKDLWEARAKLMEKGDIS</sequence>
<dbReference type="InterPro" id="IPR043129">
    <property type="entry name" value="ATPase_NBD"/>
</dbReference>
<feature type="domain" description="Carbohydrate kinase FGGY C-terminal" evidence="6">
    <location>
        <begin position="263"/>
        <end position="454"/>
    </location>
</feature>
<dbReference type="EMBL" id="CAUI01000005">
    <property type="protein sequence ID" value="CCU78751.1"/>
    <property type="molecule type" value="Genomic_DNA"/>
</dbReference>
<keyword evidence="3 4" id="KW-0418">Kinase</keyword>
<dbReference type="InterPro" id="IPR000577">
    <property type="entry name" value="Carb_kinase_FGGY"/>
</dbReference>
<dbReference type="PROSITE" id="PS00445">
    <property type="entry name" value="FGGY_KINASES_2"/>
    <property type="match status" value="1"/>
</dbReference>
<dbReference type="AlphaFoldDB" id="M5DZQ8"/>
<comment type="caution">
    <text evidence="7">The sequence shown here is derived from an EMBL/GenBank/DDBJ whole genome shotgun (WGS) entry which is preliminary data.</text>
</comment>
<dbReference type="Gene3D" id="3.30.420.40">
    <property type="match status" value="2"/>
</dbReference>